<accession>A0A1I4FSU5</accession>
<protein>
    <submittedName>
        <fullName evidence="2">Uncharacterized protein</fullName>
    </submittedName>
</protein>
<sequence length="48" mass="5379">MKYRQNNSIEVSAAKASISRATAYRIEKEARLPSQSRPPRNIAKVHPG</sequence>
<gene>
    <name evidence="2" type="ORF">SAMN04488498_1567</name>
</gene>
<dbReference type="AlphaFoldDB" id="A0A1I4FSU5"/>
<proteinExistence type="predicted"/>
<dbReference type="EMBL" id="FOSL01000056">
    <property type="protein sequence ID" value="SFL20360.1"/>
    <property type="molecule type" value="Genomic_DNA"/>
</dbReference>
<dbReference type="Proteomes" id="UP000323300">
    <property type="component" value="Unassembled WGS sequence"/>
</dbReference>
<organism evidence="2 3">
    <name type="scientific">Neomesorhizobium albiziae</name>
    <dbReference type="NCBI Taxonomy" id="335020"/>
    <lineage>
        <taxon>Bacteria</taxon>
        <taxon>Pseudomonadati</taxon>
        <taxon>Pseudomonadota</taxon>
        <taxon>Alphaproteobacteria</taxon>
        <taxon>Hyphomicrobiales</taxon>
        <taxon>Phyllobacteriaceae</taxon>
        <taxon>Neomesorhizobium</taxon>
    </lineage>
</organism>
<feature type="region of interest" description="Disordered" evidence="1">
    <location>
        <begin position="29"/>
        <end position="48"/>
    </location>
</feature>
<evidence type="ECO:0000256" key="1">
    <source>
        <dbReference type="SAM" id="MobiDB-lite"/>
    </source>
</evidence>
<name>A0A1I4FSU5_9HYPH</name>
<evidence type="ECO:0000313" key="3">
    <source>
        <dbReference type="Proteomes" id="UP000323300"/>
    </source>
</evidence>
<keyword evidence="3" id="KW-1185">Reference proteome</keyword>
<evidence type="ECO:0000313" key="2">
    <source>
        <dbReference type="EMBL" id="SFL20360.1"/>
    </source>
</evidence>
<reference evidence="2 3" key="1">
    <citation type="submission" date="2016-10" db="EMBL/GenBank/DDBJ databases">
        <authorList>
            <person name="Varghese N."/>
            <person name="Submissions S."/>
        </authorList>
    </citation>
    <scope>NUCLEOTIDE SEQUENCE [LARGE SCALE GENOMIC DNA]</scope>
    <source>
        <strain evidence="2 3">DSM 21822</strain>
    </source>
</reference>